<dbReference type="Proteomes" id="UP000183085">
    <property type="component" value="Unassembled WGS sequence"/>
</dbReference>
<dbReference type="EMBL" id="MNYI01000079">
    <property type="protein sequence ID" value="OIP41486.1"/>
    <property type="molecule type" value="Genomic_DNA"/>
</dbReference>
<name>A0A1J5EDT7_9BACT</name>
<sequence>MGTTWTAYFASKKALIDITDHVDEKAIEIIELRYKEKLERNDIINDLWRMKERIVYLQEIKIHPFFPIIEMDEDVKIILKLVKEWKEGNRSLMENKVIKEILESSMNKIVYTFKMDKMNKDELIGVSFEVFDNIIKEKVQTEEWKDIFQIKNYFYNSLYYGMFAKVLDEKFPGIPPNERNKIMKFLKDKAKVKQEEGMSLSEKELKDKLIAMGWTKEKLMEMEVKKI</sequence>
<comment type="caution">
    <text evidence="1">The sequence shown here is derived from an EMBL/GenBank/DDBJ whole genome shotgun (WGS) entry which is preliminary data.</text>
</comment>
<accession>A0A1J5EDT7</accession>
<proteinExistence type="predicted"/>
<organism evidence="1 2">
    <name type="scientific">Candidatus Desantisbacteria bacterium CG2_30_40_21</name>
    <dbReference type="NCBI Taxonomy" id="1817895"/>
    <lineage>
        <taxon>Bacteria</taxon>
        <taxon>Candidatus Desantisiibacteriota</taxon>
    </lineage>
</organism>
<reference evidence="1 2" key="1">
    <citation type="journal article" date="2016" name="Environ. Microbiol.">
        <title>Genomic resolution of a cold subsurface aquifer community provides metabolic insights for novel microbes adapted to high CO concentrations.</title>
        <authorList>
            <person name="Probst A.J."/>
            <person name="Castelle C.J."/>
            <person name="Singh A."/>
            <person name="Brown C.T."/>
            <person name="Anantharaman K."/>
            <person name="Sharon I."/>
            <person name="Hug L.A."/>
            <person name="Burstein D."/>
            <person name="Emerson J.B."/>
            <person name="Thomas B.C."/>
            <person name="Banfield J.F."/>
        </authorList>
    </citation>
    <scope>NUCLEOTIDE SEQUENCE [LARGE SCALE GENOMIC DNA]</scope>
    <source>
        <strain evidence="1">CG2_30_40_21</strain>
    </source>
</reference>
<evidence type="ECO:0000313" key="2">
    <source>
        <dbReference type="Proteomes" id="UP000183085"/>
    </source>
</evidence>
<gene>
    <name evidence="1" type="ORF">AUJ95_03255</name>
</gene>
<evidence type="ECO:0000313" key="1">
    <source>
        <dbReference type="EMBL" id="OIP41486.1"/>
    </source>
</evidence>
<dbReference type="AlphaFoldDB" id="A0A1J5EDT7"/>
<protein>
    <submittedName>
        <fullName evidence="1">Uncharacterized protein</fullName>
    </submittedName>
</protein>